<dbReference type="GO" id="GO:0005886">
    <property type="term" value="C:plasma membrane"/>
    <property type="evidence" value="ECO:0007669"/>
    <property type="project" value="TreeGrafter"/>
</dbReference>
<dbReference type="Proteomes" id="UP000534286">
    <property type="component" value="Unassembled WGS sequence"/>
</dbReference>
<evidence type="ECO:0000256" key="1">
    <source>
        <dbReference type="ARBA" id="ARBA00005417"/>
    </source>
</evidence>
<dbReference type="Pfam" id="PF00005">
    <property type="entry name" value="ABC_tran"/>
    <property type="match status" value="1"/>
</dbReference>
<reference evidence="5 6" key="1">
    <citation type="submission" date="2020-08" db="EMBL/GenBank/DDBJ databases">
        <title>Sequencing the genomes of 1000 actinobacteria strains.</title>
        <authorList>
            <person name="Klenk H.-P."/>
        </authorList>
    </citation>
    <scope>NUCLEOTIDE SEQUENCE [LARGE SCALE GENOMIC DNA]</scope>
    <source>
        <strain evidence="5 6">DSM 43023</strain>
    </source>
</reference>
<evidence type="ECO:0000259" key="4">
    <source>
        <dbReference type="PROSITE" id="PS50893"/>
    </source>
</evidence>
<dbReference type="EMBL" id="JACHJU010000005">
    <property type="protein sequence ID" value="MBB4943231.1"/>
    <property type="molecule type" value="Genomic_DNA"/>
</dbReference>
<dbReference type="PROSITE" id="PS00211">
    <property type="entry name" value="ABC_TRANSPORTER_1"/>
    <property type="match status" value="1"/>
</dbReference>
<comment type="similarity">
    <text evidence="1">Belongs to the ABC transporter superfamily.</text>
</comment>
<dbReference type="GO" id="GO:0016887">
    <property type="term" value="F:ATP hydrolysis activity"/>
    <property type="evidence" value="ECO:0007669"/>
    <property type="project" value="InterPro"/>
</dbReference>
<dbReference type="PROSITE" id="PS50893">
    <property type="entry name" value="ABC_TRANSPORTER_2"/>
    <property type="match status" value="1"/>
</dbReference>
<dbReference type="InterPro" id="IPR003593">
    <property type="entry name" value="AAA+_ATPase"/>
</dbReference>
<keyword evidence="3 5" id="KW-0067">ATP-binding</keyword>
<sequence>MILEAVDVYRFYRSGEEETLALRGVSLDVAPGEMVAIVGPSGSGKSTLLACLAGLDDPDGGIIRVAGQRISHQPEPVKAARRAELIGVLSQSGNLIEHLTVAQNVDLAQRLVKRRDPDWRDGILKRMGLAGRAGAWPSRLSGGEAARAALAVALANKPALLLADEPTGELDEHTETPVLELIRDQAAGDTAVVVASHSLAVRRLADRTVTLRDGRVT</sequence>
<comment type="caution">
    <text evidence="5">The sequence shown here is derived from an EMBL/GenBank/DDBJ whole genome shotgun (WGS) entry which is preliminary data.</text>
</comment>
<dbReference type="AlphaFoldDB" id="A0A7W7WDL2"/>
<evidence type="ECO:0000256" key="2">
    <source>
        <dbReference type="ARBA" id="ARBA00022741"/>
    </source>
</evidence>
<dbReference type="GO" id="GO:0022857">
    <property type="term" value="F:transmembrane transporter activity"/>
    <property type="evidence" value="ECO:0007669"/>
    <property type="project" value="TreeGrafter"/>
</dbReference>
<feature type="domain" description="ABC transporter" evidence="4">
    <location>
        <begin position="3"/>
        <end position="217"/>
    </location>
</feature>
<name>A0A7W7WDL2_9ACTN</name>
<keyword evidence="6" id="KW-1185">Reference proteome</keyword>
<evidence type="ECO:0000313" key="5">
    <source>
        <dbReference type="EMBL" id="MBB4943231.1"/>
    </source>
</evidence>
<protein>
    <submittedName>
        <fullName evidence="5">Putative ABC transport system ATP-binding protein</fullName>
    </submittedName>
</protein>
<dbReference type="InterPro" id="IPR015854">
    <property type="entry name" value="ABC_transpr_LolD-like"/>
</dbReference>
<evidence type="ECO:0000256" key="3">
    <source>
        <dbReference type="ARBA" id="ARBA00022840"/>
    </source>
</evidence>
<dbReference type="InterPro" id="IPR003439">
    <property type="entry name" value="ABC_transporter-like_ATP-bd"/>
</dbReference>
<dbReference type="InterPro" id="IPR017871">
    <property type="entry name" value="ABC_transporter-like_CS"/>
</dbReference>
<dbReference type="Gene3D" id="3.40.50.300">
    <property type="entry name" value="P-loop containing nucleotide triphosphate hydrolases"/>
    <property type="match status" value="1"/>
</dbReference>
<dbReference type="GO" id="GO:0005524">
    <property type="term" value="F:ATP binding"/>
    <property type="evidence" value="ECO:0007669"/>
    <property type="project" value="UniProtKB-KW"/>
</dbReference>
<dbReference type="RefSeq" id="WP_184759126.1">
    <property type="nucleotide sequence ID" value="NZ_BAABEK010000038.1"/>
</dbReference>
<evidence type="ECO:0000313" key="6">
    <source>
        <dbReference type="Proteomes" id="UP000534286"/>
    </source>
</evidence>
<proteinExistence type="inferred from homology"/>
<accession>A0A7W7WDL2</accession>
<organism evidence="5 6">
    <name type="scientific">Streptosporangium album</name>
    <dbReference type="NCBI Taxonomy" id="47479"/>
    <lineage>
        <taxon>Bacteria</taxon>
        <taxon>Bacillati</taxon>
        <taxon>Actinomycetota</taxon>
        <taxon>Actinomycetes</taxon>
        <taxon>Streptosporangiales</taxon>
        <taxon>Streptosporangiaceae</taxon>
        <taxon>Streptosporangium</taxon>
    </lineage>
</organism>
<dbReference type="PANTHER" id="PTHR24220:SF689">
    <property type="entry name" value="LIPOPROTEIN-RELEASING SYSTEM ATP-BINDING PROTEIN LOLD"/>
    <property type="match status" value="1"/>
</dbReference>
<dbReference type="SUPFAM" id="SSF52540">
    <property type="entry name" value="P-loop containing nucleoside triphosphate hydrolases"/>
    <property type="match status" value="1"/>
</dbReference>
<keyword evidence="2" id="KW-0547">Nucleotide-binding</keyword>
<dbReference type="PANTHER" id="PTHR24220">
    <property type="entry name" value="IMPORT ATP-BINDING PROTEIN"/>
    <property type="match status" value="1"/>
</dbReference>
<dbReference type="SMART" id="SM00382">
    <property type="entry name" value="AAA"/>
    <property type="match status" value="1"/>
</dbReference>
<gene>
    <name evidence="5" type="ORF">FHR32_007631</name>
</gene>
<dbReference type="InterPro" id="IPR027417">
    <property type="entry name" value="P-loop_NTPase"/>
</dbReference>